<proteinExistence type="predicted"/>
<dbReference type="EMBL" id="JACXVP010000012">
    <property type="protein sequence ID" value="KAG5571308.1"/>
    <property type="molecule type" value="Genomic_DNA"/>
</dbReference>
<protein>
    <submittedName>
        <fullName evidence="2">Uncharacterized protein</fullName>
    </submittedName>
</protein>
<evidence type="ECO:0000313" key="3">
    <source>
        <dbReference type="Proteomes" id="UP000824120"/>
    </source>
</evidence>
<accession>A0A9J5W7V5</accession>
<reference evidence="2 3" key="1">
    <citation type="submission" date="2020-09" db="EMBL/GenBank/DDBJ databases">
        <title>De no assembly of potato wild relative species, Solanum commersonii.</title>
        <authorList>
            <person name="Cho K."/>
        </authorList>
    </citation>
    <scope>NUCLEOTIDE SEQUENCE [LARGE SCALE GENOMIC DNA]</scope>
    <source>
        <strain evidence="2">LZ3.2</strain>
        <tissue evidence="2">Leaf</tissue>
    </source>
</reference>
<feature type="region of interest" description="Disordered" evidence="1">
    <location>
        <begin position="1"/>
        <end position="26"/>
    </location>
</feature>
<sequence>MDEYAEMMPPSKTQKMSSSGSASSTARNAVVVELDEEIYQLKKFGETGQDKICNGLLNFESYVQPKEKLENSSLLN</sequence>
<dbReference type="Proteomes" id="UP000824120">
    <property type="component" value="Chromosome 12"/>
</dbReference>
<dbReference type="OrthoDB" id="2442898at2759"/>
<dbReference type="AlphaFoldDB" id="A0A9J5W7V5"/>
<evidence type="ECO:0000313" key="2">
    <source>
        <dbReference type="EMBL" id="KAG5571308.1"/>
    </source>
</evidence>
<evidence type="ECO:0000256" key="1">
    <source>
        <dbReference type="SAM" id="MobiDB-lite"/>
    </source>
</evidence>
<keyword evidence="3" id="KW-1185">Reference proteome</keyword>
<name>A0A9J5W7V5_SOLCO</name>
<organism evidence="2 3">
    <name type="scientific">Solanum commersonii</name>
    <name type="common">Commerson's wild potato</name>
    <name type="synonym">Commerson's nightshade</name>
    <dbReference type="NCBI Taxonomy" id="4109"/>
    <lineage>
        <taxon>Eukaryota</taxon>
        <taxon>Viridiplantae</taxon>
        <taxon>Streptophyta</taxon>
        <taxon>Embryophyta</taxon>
        <taxon>Tracheophyta</taxon>
        <taxon>Spermatophyta</taxon>
        <taxon>Magnoliopsida</taxon>
        <taxon>eudicotyledons</taxon>
        <taxon>Gunneridae</taxon>
        <taxon>Pentapetalae</taxon>
        <taxon>asterids</taxon>
        <taxon>lamiids</taxon>
        <taxon>Solanales</taxon>
        <taxon>Solanaceae</taxon>
        <taxon>Solanoideae</taxon>
        <taxon>Solaneae</taxon>
        <taxon>Solanum</taxon>
    </lineage>
</organism>
<gene>
    <name evidence="2" type="ORF">H5410_061074</name>
</gene>
<comment type="caution">
    <text evidence="2">The sequence shown here is derived from an EMBL/GenBank/DDBJ whole genome shotgun (WGS) entry which is preliminary data.</text>
</comment>